<dbReference type="RefSeq" id="WP_145975568.1">
    <property type="nucleotide sequence ID" value="NZ_JBHSOH010000018.1"/>
</dbReference>
<gene>
    <name evidence="1" type="ORF">ACFPQ6_13440</name>
</gene>
<accession>A0ABW1DNG5</accession>
<name>A0ABW1DNG5_9DEIO</name>
<comment type="caution">
    <text evidence="1">The sequence shown here is derived from an EMBL/GenBank/DDBJ whole genome shotgun (WGS) entry which is preliminary data.</text>
</comment>
<dbReference type="Proteomes" id="UP001595979">
    <property type="component" value="Unassembled WGS sequence"/>
</dbReference>
<dbReference type="EMBL" id="JBHSOH010000018">
    <property type="protein sequence ID" value="MFC5849311.1"/>
    <property type="molecule type" value="Genomic_DNA"/>
</dbReference>
<proteinExistence type="predicted"/>
<keyword evidence="2" id="KW-1185">Reference proteome</keyword>
<evidence type="ECO:0000313" key="1">
    <source>
        <dbReference type="EMBL" id="MFC5849311.1"/>
    </source>
</evidence>
<sequence length="119" mass="13517">MPEVPGVYKVSLQLPGFDPVEQTVTVVEPGIYLEGPWLDGSFQERQKILKGCDGLTRLFRLAFIGVEPQKIMWEVNNGTLENAENDYLRFSPISWEGGFRGIIENNSIPELTLYDCYMT</sequence>
<evidence type="ECO:0008006" key="3">
    <source>
        <dbReference type="Google" id="ProtNLM"/>
    </source>
</evidence>
<protein>
    <recommendedName>
        <fullName evidence="3">PEGA domain-containing protein</fullName>
    </recommendedName>
</protein>
<organism evidence="1 2">
    <name type="scientific">Deinococcus petrolearius</name>
    <dbReference type="NCBI Taxonomy" id="1751295"/>
    <lineage>
        <taxon>Bacteria</taxon>
        <taxon>Thermotogati</taxon>
        <taxon>Deinococcota</taxon>
        <taxon>Deinococci</taxon>
        <taxon>Deinococcales</taxon>
        <taxon>Deinococcaceae</taxon>
        <taxon>Deinococcus</taxon>
    </lineage>
</organism>
<reference evidence="2" key="1">
    <citation type="journal article" date="2019" name="Int. J. Syst. Evol. Microbiol.">
        <title>The Global Catalogue of Microorganisms (GCM) 10K type strain sequencing project: providing services to taxonomists for standard genome sequencing and annotation.</title>
        <authorList>
            <consortium name="The Broad Institute Genomics Platform"/>
            <consortium name="The Broad Institute Genome Sequencing Center for Infectious Disease"/>
            <person name="Wu L."/>
            <person name="Ma J."/>
        </authorList>
    </citation>
    <scope>NUCLEOTIDE SEQUENCE [LARGE SCALE GENOMIC DNA]</scope>
    <source>
        <strain evidence="2">CGMCC 1.15053</strain>
    </source>
</reference>
<evidence type="ECO:0000313" key="2">
    <source>
        <dbReference type="Proteomes" id="UP001595979"/>
    </source>
</evidence>